<keyword evidence="7" id="KW-1185">Reference proteome</keyword>
<dbReference type="Proteomes" id="UP000015101">
    <property type="component" value="Unassembled WGS sequence"/>
</dbReference>
<evidence type="ECO:0000313" key="5">
    <source>
        <dbReference type="EMBL" id="ESN95111.1"/>
    </source>
</evidence>
<protein>
    <submittedName>
        <fullName evidence="5 6">Uncharacterized protein</fullName>
    </submittedName>
</protein>
<reference evidence="5 7" key="2">
    <citation type="journal article" date="2013" name="Nature">
        <title>Insights into bilaterian evolution from three spiralian genomes.</title>
        <authorList>
            <person name="Simakov O."/>
            <person name="Marletaz F."/>
            <person name="Cho S.J."/>
            <person name="Edsinger-Gonzales E."/>
            <person name="Havlak P."/>
            <person name="Hellsten U."/>
            <person name="Kuo D.H."/>
            <person name="Larsson T."/>
            <person name="Lv J."/>
            <person name="Arendt D."/>
            <person name="Savage R."/>
            <person name="Osoegawa K."/>
            <person name="de Jong P."/>
            <person name="Grimwood J."/>
            <person name="Chapman J.A."/>
            <person name="Shapiro H."/>
            <person name="Aerts A."/>
            <person name="Otillar R.P."/>
            <person name="Terry A.Y."/>
            <person name="Boore J.L."/>
            <person name="Grigoriev I.V."/>
            <person name="Lindberg D.R."/>
            <person name="Seaver E.C."/>
            <person name="Weisblat D.A."/>
            <person name="Putnam N.H."/>
            <person name="Rokhsar D.S."/>
        </authorList>
    </citation>
    <scope>NUCLEOTIDE SEQUENCE</scope>
</reference>
<dbReference type="InterPro" id="IPR026888">
    <property type="entry name" value="AcetylCoA_hyd_C"/>
</dbReference>
<name>T1EG49_HELRO</name>
<dbReference type="InterPro" id="IPR037171">
    <property type="entry name" value="NagB/RpiA_transferase-like"/>
</dbReference>
<dbReference type="InterPro" id="IPR003702">
    <property type="entry name" value="ActCoA_hydro_N"/>
</dbReference>
<dbReference type="GeneID" id="20195551"/>
<dbReference type="PANTHER" id="PTHR21432:SF20">
    <property type="entry name" value="ACETYL-COA HYDROLASE"/>
    <property type="match status" value="1"/>
</dbReference>
<evidence type="ECO:0000259" key="4">
    <source>
        <dbReference type="Pfam" id="PF13336"/>
    </source>
</evidence>
<dbReference type="SUPFAM" id="SSF100950">
    <property type="entry name" value="NagB/RpiA/CoA transferase-like"/>
    <property type="match status" value="2"/>
</dbReference>
<dbReference type="KEGG" id="hro:HELRODRAFT_114851"/>
<dbReference type="InterPro" id="IPR046433">
    <property type="entry name" value="ActCoA_hydro"/>
</dbReference>
<dbReference type="RefSeq" id="XP_009026761.1">
    <property type="nucleotide sequence ID" value="XM_009028513.1"/>
</dbReference>
<dbReference type="GO" id="GO:0008775">
    <property type="term" value="F:acetate CoA-transferase activity"/>
    <property type="evidence" value="ECO:0007669"/>
    <property type="project" value="InterPro"/>
</dbReference>
<dbReference type="EnsemblMetazoa" id="HelroT114851">
    <property type="protein sequence ID" value="HelroP114851"/>
    <property type="gene ID" value="HelroG114851"/>
</dbReference>
<dbReference type="PANTHER" id="PTHR21432">
    <property type="entry name" value="ACETYL-COA HYDROLASE-RELATED"/>
    <property type="match status" value="1"/>
</dbReference>
<feature type="domain" description="Acetyl-CoA hydrolase/transferase C-terminal" evidence="4">
    <location>
        <begin position="307"/>
        <end position="461"/>
    </location>
</feature>
<accession>T1EG49</accession>
<dbReference type="GO" id="GO:0005739">
    <property type="term" value="C:mitochondrion"/>
    <property type="evidence" value="ECO:0000318"/>
    <property type="project" value="GO_Central"/>
</dbReference>
<evidence type="ECO:0000259" key="3">
    <source>
        <dbReference type="Pfam" id="PF02550"/>
    </source>
</evidence>
<dbReference type="EMBL" id="KB097542">
    <property type="protein sequence ID" value="ESN95111.1"/>
    <property type="molecule type" value="Genomic_DNA"/>
</dbReference>
<dbReference type="GO" id="GO:0006083">
    <property type="term" value="P:acetate metabolic process"/>
    <property type="evidence" value="ECO:0007669"/>
    <property type="project" value="InterPro"/>
</dbReference>
<dbReference type="InParanoid" id="T1EG49"/>
<dbReference type="OMA" id="HSEMFAG"/>
<dbReference type="InterPro" id="IPR038460">
    <property type="entry name" value="AcetylCoA_hyd_C_sf"/>
</dbReference>
<gene>
    <name evidence="6" type="primary">20195551</name>
    <name evidence="5" type="ORF">HELRODRAFT_114851</name>
</gene>
<comment type="similarity">
    <text evidence="1">Belongs to the acetyl-CoA hydrolase/transferase family.</text>
</comment>
<dbReference type="Gene3D" id="3.30.750.70">
    <property type="entry name" value="4-hydroxybutyrate coenzyme like domains"/>
    <property type="match status" value="1"/>
</dbReference>
<evidence type="ECO:0000256" key="1">
    <source>
        <dbReference type="ARBA" id="ARBA00009632"/>
    </source>
</evidence>
<dbReference type="AlphaFoldDB" id="T1EG49"/>
<reference evidence="6" key="3">
    <citation type="submission" date="2015-06" db="UniProtKB">
        <authorList>
            <consortium name="EnsemblMetazoa"/>
        </authorList>
    </citation>
    <scope>IDENTIFICATION</scope>
</reference>
<organism evidence="6 7">
    <name type="scientific">Helobdella robusta</name>
    <name type="common">Californian leech</name>
    <dbReference type="NCBI Taxonomy" id="6412"/>
    <lineage>
        <taxon>Eukaryota</taxon>
        <taxon>Metazoa</taxon>
        <taxon>Spiralia</taxon>
        <taxon>Lophotrochozoa</taxon>
        <taxon>Annelida</taxon>
        <taxon>Clitellata</taxon>
        <taxon>Hirudinea</taxon>
        <taxon>Rhynchobdellida</taxon>
        <taxon>Glossiphoniidae</taxon>
        <taxon>Helobdella</taxon>
    </lineage>
</organism>
<dbReference type="OrthoDB" id="10250396at2759"/>
<dbReference type="Gene3D" id="3.40.1080.10">
    <property type="entry name" value="Glutaconate Coenzyme A-transferase"/>
    <property type="match status" value="1"/>
</dbReference>
<evidence type="ECO:0000256" key="2">
    <source>
        <dbReference type="ARBA" id="ARBA00022679"/>
    </source>
</evidence>
<dbReference type="eggNOG" id="KOG2828">
    <property type="taxonomic scope" value="Eukaryota"/>
</dbReference>
<evidence type="ECO:0000313" key="7">
    <source>
        <dbReference type="Proteomes" id="UP000015101"/>
    </source>
</evidence>
<dbReference type="CTD" id="20195551"/>
<dbReference type="EMBL" id="AMQM01006920">
    <property type="status" value="NOT_ANNOTATED_CDS"/>
    <property type="molecule type" value="Genomic_DNA"/>
</dbReference>
<dbReference type="Pfam" id="PF02550">
    <property type="entry name" value="AcetylCoA_hydro"/>
    <property type="match status" value="1"/>
</dbReference>
<dbReference type="STRING" id="6412.T1EG49"/>
<dbReference type="HOGENOM" id="CLU_030703_1_0_1"/>
<evidence type="ECO:0000313" key="6">
    <source>
        <dbReference type="EnsemblMetazoa" id="HelroP114851"/>
    </source>
</evidence>
<feature type="domain" description="Acetyl-CoA hydrolase/transferase N-terminal" evidence="3">
    <location>
        <begin position="41"/>
        <end position="212"/>
    </location>
</feature>
<sequence>MLAATFKAVNCSRSVHNWQKVLPIRRFSTEPFQPIPGRVPKKVDNAEEAVSYVKSGMRVYIHGCAATPIVLVDALAKYGKKANLRDVNIIHIHTEGPGTYAREEYKDHFRSNSLFIGSNMREAVNSGRADFTPIFLSEIPLLFRRNIVSLDVALITVSPPDQHGFCSMGTSVDCTRAALQKADYVVAQVNKFMPRTFGDSSIHMSHFDVMLEADLDLPKIHTGTPSKEELMIGQLIADNLVEDGATLQMGIGSIPDVVLSKLTNHKDLGVHSEMFSDGVVPLVELGCINNSLKNVHQGKIVGSFVFGTRRLYDFINDNPAVAMHDAQFVNNPVVISRNPRVTAINSCIEIDLTGQVVSDSIGTKMYSGVGGQVDFLRGATIGYDGLGKPILAMPSSTNKGVSKIVPFLKEGGGVVTTRAHVHYVVTEFGIAYLFGKTLRQRAYELIKIAHPDHREELEKAAFERLKVMPSP</sequence>
<dbReference type="FunCoup" id="T1EG49">
    <property type="interactions" value="464"/>
</dbReference>
<reference evidence="7" key="1">
    <citation type="submission" date="2012-12" db="EMBL/GenBank/DDBJ databases">
        <authorList>
            <person name="Hellsten U."/>
            <person name="Grimwood J."/>
            <person name="Chapman J.A."/>
            <person name="Shapiro H."/>
            <person name="Aerts A."/>
            <person name="Otillar R.P."/>
            <person name="Terry A.Y."/>
            <person name="Boore J.L."/>
            <person name="Simakov O."/>
            <person name="Marletaz F."/>
            <person name="Cho S.-J."/>
            <person name="Edsinger-Gonzales E."/>
            <person name="Havlak P."/>
            <person name="Kuo D.-H."/>
            <person name="Larsson T."/>
            <person name="Lv J."/>
            <person name="Arendt D."/>
            <person name="Savage R."/>
            <person name="Osoegawa K."/>
            <person name="de Jong P."/>
            <person name="Lindberg D.R."/>
            <person name="Seaver E.C."/>
            <person name="Weisblat D.A."/>
            <person name="Putnam N.H."/>
            <person name="Grigoriev I.V."/>
            <person name="Rokhsar D.S."/>
        </authorList>
    </citation>
    <scope>NUCLEOTIDE SEQUENCE</scope>
</reference>
<proteinExistence type="inferred from homology"/>
<dbReference type="Gene3D" id="3.40.1080.20">
    <property type="entry name" value="Acetyl-CoA hydrolase/transferase C-terminal domain"/>
    <property type="match status" value="1"/>
</dbReference>
<keyword evidence="2" id="KW-0808">Transferase</keyword>
<dbReference type="Pfam" id="PF13336">
    <property type="entry name" value="AcetylCoA_hyd_C"/>
    <property type="match status" value="1"/>
</dbReference>